<keyword evidence="1 3" id="KW-0732">Signal</keyword>
<dbReference type="Gene3D" id="2.70.70.10">
    <property type="entry name" value="Glucose Permease (Domain IIA)"/>
    <property type="match status" value="1"/>
</dbReference>
<evidence type="ECO:0000256" key="1">
    <source>
        <dbReference type="ARBA" id="ARBA00022729"/>
    </source>
</evidence>
<evidence type="ECO:0000313" key="5">
    <source>
        <dbReference type="EMBL" id="QNP55391.1"/>
    </source>
</evidence>
<dbReference type="CDD" id="cd12797">
    <property type="entry name" value="M23_peptidase"/>
    <property type="match status" value="1"/>
</dbReference>
<dbReference type="EMBL" id="CP060789">
    <property type="protein sequence ID" value="QNP55391.1"/>
    <property type="molecule type" value="Genomic_DNA"/>
</dbReference>
<feature type="compositionally biased region" description="Pro residues" evidence="2">
    <location>
        <begin position="283"/>
        <end position="303"/>
    </location>
</feature>
<dbReference type="InterPro" id="IPR016047">
    <property type="entry name" value="M23ase_b-sheet_dom"/>
</dbReference>
<reference evidence="5 6" key="1">
    <citation type="submission" date="2020-08" db="EMBL/GenBank/DDBJ databases">
        <title>Genome sequence of Tessaracoccus defluvii JCM 17540T.</title>
        <authorList>
            <person name="Hyun D.-W."/>
            <person name="Bae J.-W."/>
        </authorList>
    </citation>
    <scope>NUCLEOTIDE SEQUENCE [LARGE SCALE GENOMIC DNA]</scope>
    <source>
        <strain evidence="5 6">JCM 17540</strain>
    </source>
</reference>
<dbReference type="KEGG" id="tdf:H9L22_14435"/>
<feature type="compositionally biased region" description="Low complexity" evidence="2">
    <location>
        <begin position="330"/>
        <end position="382"/>
    </location>
</feature>
<dbReference type="GO" id="GO:0004222">
    <property type="term" value="F:metalloendopeptidase activity"/>
    <property type="evidence" value="ECO:0007669"/>
    <property type="project" value="TreeGrafter"/>
</dbReference>
<dbReference type="SUPFAM" id="SSF51261">
    <property type="entry name" value="Duplicated hybrid motif"/>
    <property type="match status" value="1"/>
</dbReference>
<evidence type="ECO:0000313" key="6">
    <source>
        <dbReference type="Proteomes" id="UP000516117"/>
    </source>
</evidence>
<dbReference type="InterPro" id="IPR011055">
    <property type="entry name" value="Dup_hybrid_motif"/>
</dbReference>
<evidence type="ECO:0000259" key="4">
    <source>
        <dbReference type="Pfam" id="PF01551"/>
    </source>
</evidence>
<evidence type="ECO:0000256" key="3">
    <source>
        <dbReference type="SAM" id="SignalP"/>
    </source>
</evidence>
<feature type="domain" description="M23ase beta-sheet core" evidence="4">
    <location>
        <begin position="150"/>
        <end position="248"/>
    </location>
</feature>
<feature type="region of interest" description="Disordered" evidence="2">
    <location>
        <begin position="265"/>
        <end position="382"/>
    </location>
</feature>
<dbReference type="PANTHER" id="PTHR21666">
    <property type="entry name" value="PEPTIDASE-RELATED"/>
    <property type="match status" value="1"/>
</dbReference>
<sequence>MVVRGLTAVLAAAVACGMVAVASLATPEDEETLQAVPAPVVTTHDELSVTRALPDLPVRTALPFNSSGLDSLDADSLPGFDPFTAVIPEVAQASSVEVVPVPTAPSTIRVEQLSKVSTAAPGRLLTRPVSGRRSSPFGLRFHPVLRVWKLHTGLDTAVSCGTPVGAAAPGVVVFTGWAGGNGVQIKVDHGMMQGHRVVTTYNHLSSIGVRVGQRIDTLDGIGRVGSTGYSTGCHLHLEVIVDGRCTDPEPWLNGDPSIVDLDDMVASVSPTPSPSPSESESPLPSPTGSPSPSPTGSPSPSPTGSPSESPSPSTSESPGDSPSPTPDPSGTPTDSESPTTEPTVTPTGSESPSVSASAGLLSPSAAQDSPTASPTDSPTSGN</sequence>
<accession>A0A7H0H4C5</accession>
<protein>
    <submittedName>
        <fullName evidence="5">M23 family metallopeptidase</fullName>
    </submittedName>
</protein>
<feature type="compositionally biased region" description="Low complexity" evidence="2">
    <location>
        <begin position="304"/>
        <end position="320"/>
    </location>
</feature>
<dbReference type="AlphaFoldDB" id="A0A7H0H4C5"/>
<feature type="chain" id="PRO_5028984219" evidence="3">
    <location>
        <begin position="26"/>
        <end position="382"/>
    </location>
</feature>
<gene>
    <name evidence="5" type="ORF">H9L22_14435</name>
</gene>
<organism evidence="5 6">
    <name type="scientific">Tessaracoccus defluvii</name>
    <dbReference type="NCBI Taxonomy" id="1285901"/>
    <lineage>
        <taxon>Bacteria</taxon>
        <taxon>Bacillati</taxon>
        <taxon>Actinomycetota</taxon>
        <taxon>Actinomycetes</taxon>
        <taxon>Propionibacteriales</taxon>
        <taxon>Propionibacteriaceae</taxon>
        <taxon>Tessaracoccus</taxon>
    </lineage>
</organism>
<evidence type="ECO:0000256" key="2">
    <source>
        <dbReference type="SAM" id="MobiDB-lite"/>
    </source>
</evidence>
<dbReference type="PROSITE" id="PS51257">
    <property type="entry name" value="PROKAR_LIPOPROTEIN"/>
    <property type="match status" value="1"/>
</dbReference>
<dbReference type="Proteomes" id="UP000516117">
    <property type="component" value="Chromosome"/>
</dbReference>
<keyword evidence="6" id="KW-1185">Reference proteome</keyword>
<dbReference type="RefSeq" id="WP_187720523.1">
    <property type="nucleotide sequence ID" value="NZ_BAABBL010000011.1"/>
</dbReference>
<dbReference type="PANTHER" id="PTHR21666:SF289">
    <property type="entry name" value="L-ALA--D-GLU ENDOPEPTIDASE"/>
    <property type="match status" value="1"/>
</dbReference>
<feature type="signal peptide" evidence="3">
    <location>
        <begin position="1"/>
        <end position="25"/>
    </location>
</feature>
<name>A0A7H0H4C5_9ACTN</name>
<proteinExistence type="predicted"/>
<dbReference type="Pfam" id="PF01551">
    <property type="entry name" value="Peptidase_M23"/>
    <property type="match status" value="1"/>
</dbReference>
<dbReference type="InterPro" id="IPR050570">
    <property type="entry name" value="Cell_wall_metabolism_enzyme"/>
</dbReference>